<reference evidence="1" key="1">
    <citation type="submission" date="2023-03" db="EMBL/GenBank/DDBJ databases">
        <title>Andean soil-derived lignocellulolytic bacterial consortium as a source of novel taxa and putative plastic-active enzymes.</title>
        <authorList>
            <person name="Diaz-Garcia L."/>
            <person name="Chuvochina M."/>
            <person name="Feuerriegel G."/>
            <person name="Bunk B."/>
            <person name="Sproer C."/>
            <person name="Streit W.R."/>
            <person name="Rodriguez L.M."/>
            <person name="Overmann J."/>
            <person name="Jimenez D.J."/>
        </authorList>
    </citation>
    <scope>NUCLEOTIDE SEQUENCE</scope>
    <source>
        <strain evidence="1">MAG 4196</strain>
    </source>
</reference>
<dbReference type="EMBL" id="CP119312">
    <property type="protein sequence ID" value="WEK05423.1"/>
    <property type="molecule type" value="Genomic_DNA"/>
</dbReference>
<dbReference type="InterPro" id="IPR007460">
    <property type="entry name" value="BrnT_toxin"/>
</dbReference>
<sequence>MRIVYDEIKRQTNLAKHGLDMADIDEEFFFSATIEPAKKGRSLAIGRFNGILVVAVIFRPLGSEALSLISMRPASDNERRRFDG</sequence>
<dbReference type="Gene3D" id="3.10.450.530">
    <property type="entry name" value="Ribonuclease toxin, BrnT, of type II toxin-antitoxin system"/>
    <property type="match status" value="1"/>
</dbReference>
<name>A0AAJ6B2C6_9HYPH</name>
<proteinExistence type="predicted"/>
<dbReference type="Proteomes" id="UP001217476">
    <property type="component" value="Chromosome"/>
</dbReference>
<evidence type="ECO:0000313" key="2">
    <source>
        <dbReference type="Proteomes" id="UP001217476"/>
    </source>
</evidence>
<dbReference type="InterPro" id="IPR038573">
    <property type="entry name" value="BrnT_sf"/>
</dbReference>
<accession>A0AAJ6B2C6</accession>
<evidence type="ECO:0000313" key="1">
    <source>
        <dbReference type="EMBL" id="WEK05423.1"/>
    </source>
</evidence>
<gene>
    <name evidence="1" type="ORF">P0Y65_03970</name>
</gene>
<organism evidence="1 2">
    <name type="scientific">Candidatus Devosia phytovorans</name>
    <dbReference type="NCBI Taxonomy" id="3121372"/>
    <lineage>
        <taxon>Bacteria</taxon>
        <taxon>Pseudomonadati</taxon>
        <taxon>Pseudomonadota</taxon>
        <taxon>Alphaproteobacteria</taxon>
        <taxon>Hyphomicrobiales</taxon>
        <taxon>Devosiaceae</taxon>
        <taxon>Devosia</taxon>
    </lineage>
</organism>
<dbReference type="AlphaFoldDB" id="A0AAJ6B2C6"/>
<protein>
    <submittedName>
        <fullName evidence="1">BrnT family toxin</fullName>
    </submittedName>
</protein>
<dbReference type="Pfam" id="PF04365">
    <property type="entry name" value="BrnT_toxin"/>
    <property type="match status" value="1"/>
</dbReference>